<evidence type="ECO:0000256" key="2">
    <source>
        <dbReference type="ARBA" id="ARBA00022692"/>
    </source>
</evidence>
<dbReference type="PRINTS" id="PR01035">
    <property type="entry name" value="TCRTETA"/>
</dbReference>
<dbReference type="PANTHER" id="PTHR24002">
    <property type="entry name" value="SOLUTE CARRIER FAMILY 22 MEMBER 18"/>
    <property type="match status" value="1"/>
</dbReference>
<feature type="transmembrane region" description="Helical" evidence="5">
    <location>
        <begin position="165"/>
        <end position="189"/>
    </location>
</feature>
<name>A0A135NY68_9HYPH</name>
<dbReference type="GO" id="GO:0022857">
    <property type="term" value="F:transmembrane transporter activity"/>
    <property type="evidence" value="ECO:0007669"/>
    <property type="project" value="InterPro"/>
</dbReference>
<evidence type="ECO:0000256" key="3">
    <source>
        <dbReference type="ARBA" id="ARBA00022989"/>
    </source>
</evidence>
<dbReference type="EMBL" id="LNUW01000038">
    <property type="protein sequence ID" value="KXG84122.1"/>
    <property type="molecule type" value="Genomic_DNA"/>
</dbReference>
<accession>A0A135NY68</accession>
<dbReference type="AlphaFoldDB" id="A0A135NY68"/>
<organism evidence="7 8">
    <name type="scientific">Agrobacterium bohemicum</name>
    <dbReference type="NCBI Taxonomy" id="2052828"/>
    <lineage>
        <taxon>Bacteria</taxon>
        <taxon>Pseudomonadati</taxon>
        <taxon>Pseudomonadota</taxon>
        <taxon>Alphaproteobacteria</taxon>
        <taxon>Hyphomicrobiales</taxon>
        <taxon>Rhizobiaceae</taxon>
        <taxon>Rhizobium/Agrobacterium group</taxon>
        <taxon>Agrobacterium</taxon>
    </lineage>
</organism>
<dbReference type="InterPro" id="IPR036259">
    <property type="entry name" value="MFS_trans_sf"/>
</dbReference>
<feature type="transmembrane region" description="Helical" evidence="5">
    <location>
        <begin position="18"/>
        <end position="39"/>
    </location>
</feature>
<keyword evidence="2 5" id="KW-0812">Transmembrane</keyword>
<comment type="subcellular location">
    <subcellularLocation>
        <location evidence="1">Membrane</location>
        <topology evidence="1">Multi-pass membrane protein</topology>
    </subcellularLocation>
</comment>
<feature type="transmembrane region" description="Helical" evidence="5">
    <location>
        <begin position="384"/>
        <end position="403"/>
    </location>
</feature>
<dbReference type="PROSITE" id="PS50850">
    <property type="entry name" value="MFS"/>
    <property type="match status" value="1"/>
</dbReference>
<feature type="transmembrane region" description="Helical" evidence="5">
    <location>
        <begin position="51"/>
        <end position="71"/>
    </location>
</feature>
<dbReference type="Gene3D" id="1.20.1250.20">
    <property type="entry name" value="MFS general substrate transporter like domains"/>
    <property type="match status" value="1"/>
</dbReference>
<feature type="transmembrane region" description="Helical" evidence="5">
    <location>
        <begin position="409"/>
        <end position="432"/>
    </location>
</feature>
<dbReference type="InterPro" id="IPR011701">
    <property type="entry name" value="MFS"/>
</dbReference>
<dbReference type="SUPFAM" id="SSF103473">
    <property type="entry name" value="MFS general substrate transporter"/>
    <property type="match status" value="1"/>
</dbReference>
<evidence type="ECO:0000256" key="4">
    <source>
        <dbReference type="ARBA" id="ARBA00023136"/>
    </source>
</evidence>
<dbReference type="Pfam" id="PF07690">
    <property type="entry name" value="MFS_1"/>
    <property type="match status" value="1"/>
</dbReference>
<evidence type="ECO:0000256" key="1">
    <source>
        <dbReference type="ARBA" id="ARBA00004141"/>
    </source>
</evidence>
<proteinExistence type="predicted"/>
<evidence type="ECO:0000313" key="7">
    <source>
        <dbReference type="EMBL" id="KXG84122.1"/>
    </source>
</evidence>
<feature type="domain" description="Major facilitator superfamily (MFS) profile" evidence="6">
    <location>
        <begin position="17"/>
        <end position="436"/>
    </location>
</feature>
<dbReference type="GO" id="GO:0016020">
    <property type="term" value="C:membrane"/>
    <property type="evidence" value="ECO:0007669"/>
    <property type="project" value="UniProtKB-SubCell"/>
</dbReference>
<feature type="transmembrane region" description="Helical" evidence="5">
    <location>
        <begin position="140"/>
        <end position="159"/>
    </location>
</feature>
<feature type="transmembrane region" description="Helical" evidence="5">
    <location>
        <begin position="106"/>
        <end position="128"/>
    </location>
</feature>
<feature type="transmembrane region" description="Helical" evidence="5">
    <location>
        <begin position="83"/>
        <end position="100"/>
    </location>
</feature>
<dbReference type="PANTHER" id="PTHR24002:SF3">
    <property type="entry name" value="SOLUTE CARRIER FAMILY 22 MEMBER 18"/>
    <property type="match status" value="1"/>
</dbReference>
<comment type="caution">
    <text evidence="7">The sequence shown here is derived from an EMBL/GenBank/DDBJ whole genome shotgun (WGS) entry which is preliminary data.</text>
</comment>
<dbReference type="InterPro" id="IPR001958">
    <property type="entry name" value="Tet-R_TetA/multi-R_MdtG-like"/>
</dbReference>
<dbReference type="CDD" id="cd17330">
    <property type="entry name" value="MFS_SLC46_TetA_like"/>
    <property type="match status" value="1"/>
</dbReference>
<protein>
    <recommendedName>
        <fullName evidence="6">Major facilitator superfamily (MFS) profile domain-containing protein</fullName>
    </recommendedName>
</protein>
<sequence length="441" mass="45943">MTHEADVPRPAGKKLQSLFPIFAIVVVDTASAGLILPLLPFYAQDFGATPLTIGFLFASFAICEFLAGPILGNASDRSGRKRLLLISQIGTCASFLLLAVSPNLFVVFLARILGGLSAGNVAIAIAYVADRSEAKVRRQAIGFVSAAMGLGTMVGPALGGTLAPFGLAIPFLVAAGLSLASIVATSTLLPADDRASRIRFDSHVFRKRKRLANQARCAKEVLKNNANGAAKFSLTKLYREITDLIALPNAKALLTALAILYLAFSLFASQLALVLQARYQWDGEPFGPTEIGLLFTVAGATNILVQVVVVRAIRKTFHERTLAAASFALLAVGFALIGFGDTIAGLAVGVFTAASGLALARPTLVAALTLIVPAGSQGVAMGMAQSLASLINIIGPIAGGFLIKQQNYIGWASVLVALALTGLAAVGLLSLFPEKSDPTER</sequence>
<gene>
    <name evidence="7" type="ORF">ATO67_14045</name>
</gene>
<feature type="transmembrane region" description="Helical" evidence="5">
    <location>
        <begin position="252"/>
        <end position="279"/>
    </location>
</feature>
<dbReference type="STRING" id="2052828.ATO67_14045"/>
<keyword evidence="3 5" id="KW-1133">Transmembrane helix</keyword>
<keyword evidence="4 5" id="KW-0472">Membrane</keyword>
<evidence type="ECO:0000313" key="8">
    <source>
        <dbReference type="Proteomes" id="UP000070498"/>
    </source>
</evidence>
<feature type="transmembrane region" description="Helical" evidence="5">
    <location>
        <begin position="322"/>
        <end position="340"/>
    </location>
</feature>
<feature type="transmembrane region" description="Helical" evidence="5">
    <location>
        <begin position="291"/>
        <end position="310"/>
    </location>
</feature>
<reference evidence="7 8" key="1">
    <citation type="submission" date="2015-11" db="EMBL/GenBank/DDBJ databases">
        <title>Draft genome sequence of Agrobacterium sp. R89-1.</title>
        <authorList>
            <person name="Zahradnik J."/>
            <person name="Kyslikova E."/>
            <person name="Palyzova A."/>
            <person name="Kyslik P."/>
        </authorList>
    </citation>
    <scope>NUCLEOTIDE SEQUENCE [LARGE SCALE GENOMIC DNA]</scope>
    <source>
        <strain evidence="7 8">R89-1</strain>
    </source>
</reference>
<evidence type="ECO:0000259" key="6">
    <source>
        <dbReference type="PROSITE" id="PS50850"/>
    </source>
</evidence>
<evidence type="ECO:0000256" key="5">
    <source>
        <dbReference type="SAM" id="Phobius"/>
    </source>
</evidence>
<dbReference type="InterPro" id="IPR020846">
    <property type="entry name" value="MFS_dom"/>
</dbReference>
<dbReference type="Proteomes" id="UP000070498">
    <property type="component" value="Unassembled WGS sequence"/>
</dbReference>
<keyword evidence="8" id="KW-1185">Reference proteome</keyword>